<organism evidence="1 2">
    <name type="scientific">Polynucleobacter paneuropaeus</name>
    <dbReference type="NCBI Taxonomy" id="2527775"/>
    <lineage>
        <taxon>Bacteria</taxon>
        <taxon>Pseudomonadati</taxon>
        <taxon>Pseudomonadota</taxon>
        <taxon>Betaproteobacteria</taxon>
        <taxon>Burkholderiales</taxon>
        <taxon>Burkholderiaceae</taxon>
        <taxon>Polynucleobacter</taxon>
    </lineage>
</organism>
<dbReference type="EMBL" id="JAANGI010000001">
    <property type="protein sequence ID" value="MBT8591012.1"/>
    <property type="molecule type" value="Genomic_DNA"/>
</dbReference>
<accession>A0AAE3CH99</accession>
<dbReference type="AlphaFoldDB" id="A0AAE3CH99"/>
<sequence>MNNKSQSTCFNYSQIVNSISPKFGIEIAEGQNIAWLLINDAPDGFTFTKKTFSTKFRSKVISLVKSCSLGRSGRGCVSSLSDDHLDLPSQDIDSAAIFQEKQLLEAHIATQNDRTKYLIELLEGKSCGREILEESGYKSLSGLNRRLKREADLAANNTGDQGELF</sequence>
<comment type="caution">
    <text evidence="1">The sequence shown here is derived from an EMBL/GenBank/DDBJ whole genome shotgun (WGS) entry which is preliminary data.</text>
</comment>
<protein>
    <submittedName>
        <fullName evidence="1">Uncharacterized protein</fullName>
    </submittedName>
</protein>
<proteinExistence type="predicted"/>
<evidence type="ECO:0000313" key="1">
    <source>
        <dbReference type="EMBL" id="MBT8591012.1"/>
    </source>
</evidence>
<name>A0AAE3CH99_9BURK</name>
<reference evidence="1" key="1">
    <citation type="journal article" date="2021" name="Genome Biol. Evol.">
        <title>Continental-Scale Gene Flow Prevents Allopatric Divergence of Pelagic Freshwater Bacteria.</title>
        <authorList>
            <person name="Hoetzinger M."/>
            <person name="Pitt A."/>
            <person name="Huemer A."/>
            <person name="Hahn M.W."/>
        </authorList>
    </citation>
    <scope>NUCLEOTIDE SEQUENCE</scope>
    <source>
        <strain evidence="1">AP-YLGG-20-G6</strain>
    </source>
</reference>
<gene>
    <name evidence="1" type="ORF">G6693_03625</name>
</gene>
<evidence type="ECO:0000313" key="2">
    <source>
        <dbReference type="Proteomes" id="UP000762271"/>
    </source>
</evidence>
<dbReference type="Proteomes" id="UP000762271">
    <property type="component" value="Unassembled WGS sequence"/>
</dbReference>